<gene>
    <name evidence="7" type="ORF">PACLA_8A018396</name>
</gene>
<proteinExistence type="inferred from homology"/>
<evidence type="ECO:0000256" key="1">
    <source>
        <dbReference type="ARBA" id="ARBA00004141"/>
    </source>
</evidence>
<comment type="similarity">
    <text evidence="2">Belongs to the CRT-like transporter family.</text>
</comment>
<keyword evidence="4" id="KW-0812">Transmembrane</keyword>
<evidence type="ECO:0000256" key="5">
    <source>
        <dbReference type="ARBA" id="ARBA00022989"/>
    </source>
</evidence>
<name>A0A7D9KAW6_PARCT</name>
<sequence length="327" mass="36817">MGTSENNDDMVPLNSLPEEKHKTIGLGPFKVNLILANIFFAFLAVGGEVGQNVTLPLWIDSSIPPPSGHLVHNSFNHTNDTGHLMRNGYSTNHINSSSGSGDVYQPRVDAFFVYTFASMAFVMLFGGALLFIRLFQPHLLGETERRFPHSQLFLVGLFDALNGTLVVYASSGRRTAPYLQAILGNFMIPLIMAFRYFILRKVPTLRKFSCAMIVLVSLFICLIPKIFPSIDPEAARFGGASGVAGFLWPLCFMFGFIPMALMNVIEERGLKMQDSLSEQQVNIVFFLFWSSTYELFVFLSIFWLDFVPVFGYADNFTHFLDKYVHQR</sequence>
<evidence type="ECO:0000256" key="2">
    <source>
        <dbReference type="ARBA" id="ARBA00006690"/>
    </source>
</evidence>
<evidence type="ECO:0000313" key="7">
    <source>
        <dbReference type="EMBL" id="CAB4043777.1"/>
    </source>
</evidence>
<dbReference type="InterPro" id="IPR013936">
    <property type="entry name" value="CRT-like"/>
</dbReference>
<evidence type="ECO:0000313" key="8">
    <source>
        <dbReference type="Proteomes" id="UP001152795"/>
    </source>
</evidence>
<dbReference type="Proteomes" id="UP001152795">
    <property type="component" value="Unassembled WGS sequence"/>
</dbReference>
<organism evidence="7 8">
    <name type="scientific">Paramuricea clavata</name>
    <name type="common">Red gorgonian</name>
    <name type="synonym">Violescent sea-whip</name>
    <dbReference type="NCBI Taxonomy" id="317549"/>
    <lineage>
        <taxon>Eukaryota</taxon>
        <taxon>Metazoa</taxon>
        <taxon>Cnidaria</taxon>
        <taxon>Anthozoa</taxon>
        <taxon>Octocorallia</taxon>
        <taxon>Malacalcyonacea</taxon>
        <taxon>Plexauridae</taxon>
        <taxon>Paramuricea</taxon>
    </lineage>
</organism>
<evidence type="ECO:0000256" key="6">
    <source>
        <dbReference type="ARBA" id="ARBA00023136"/>
    </source>
</evidence>
<dbReference type="PANTHER" id="PTHR31326">
    <property type="entry name" value="PROTEIN CLT2, CHLOROPLASTIC"/>
    <property type="match status" value="1"/>
</dbReference>
<reference evidence="7" key="1">
    <citation type="submission" date="2020-04" db="EMBL/GenBank/DDBJ databases">
        <authorList>
            <person name="Alioto T."/>
            <person name="Alioto T."/>
            <person name="Gomez Garrido J."/>
        </authorList>
    </citation>
    <scope>NUCLEOTIDE SEQUENCE</scope>
    <source>
        <strain evidence="7">A484AB</strain>
    </source>
</reference>
<dbReference type="EMBL" id="CACRXK020033149">
    <property type="protein sequence ID" value="CAB4043777.1"/>
    <property type="molecule type" value="Genomic_DNA"/>
</dbReference>
<protein>
    <submittedName>
        <fullName evidence="7">Uncharacterized protein</fullName>
    </submittedName>
</protein>
<keyword evidence="3" id="KW-0813">Transport</keyword>
<keyword evidence="8" id="KW-1185">Reference proteome</keyword>
<dbReference type="PANTHER" id="PTHR31326:SF1">
    <property type="entry name" value="PROTEIN CLT2, CHLOROPLASTIC"/>
    <property type="match status" value="1"/>
</dbReference>
<dbReference type="Pfam" id="PF08627">
    <property type="entry name" value="CRT-like"/>
    <property type="match status" value="1"/>
</dbReference>
<keyword evidence="6" id="KW-0472">Membrane</keyword>
<dbReference type="GO" id="GO:0016020">
    <property type="term" value="C:membrane"/>
    <property type="evidence" value="ECO:0007669"/>
    <property type="project" value="UniProtKB-SubCell"/>
</dbReference>
<evidence type="ECO:0000256" key="4">
    <source>
        <dbReference type="ARBA" id="ARBA00022692"/>
    </source>
</evidence>
<accession>A0A7D9KAW6</accession>
<keyword evidence="5" id="KW-1133">Transmembrane helix</keyword>
<comment type="subcellular location">
    <subcellularLocation>
        <location evidence="1">Membrane</location>
        <topology evidence="1">Multi-pass membrane protein</topology>
    </subcellularLocation>
</comment>
<evidence type="ECO:0000256" key="3">
    <source>
        <dbReference type="ARBA" id="ARBA00022448"/>
    </source>
</evidence>
<dbReference type="OrthoDB" id="264057at2759"/>
<comment type="caution">
    <text evidence="7">The sequence shown here is derived from an EMBL/GenBank/DDBJ whole genome shotgun (WGS) entry which is preliminary data.</text>
</comment>
<dbReference type="AlphaFoldDB" id="A0A7D9KAW6"/>